<dbReference type="Proteomes" id="UP000016931">
    <property type="component" value="Unassembled WGS sequence"/>
</dbReference>
<evidence type="ECO:0000313" key="2">
    <source>
        <dbReference type="Proteomes" id="UP000016931"/>
    </source>
</evidence>
<dbReference type="AlphaFoldDB" id="N1QF97"/>
<dbReference type="RefSeq" id="XP_016758508.1">
    <property type="nucleotide sequence ID" value="XM_016906232.1"/>
</dbReference>
<dbReference type="EMBL" id="KB456267">
    <property type="protein sequence ID" value="EMF10387.1"/>
    <property type="molecule type" value="Genomic_DNA"/>
</dbReference>
<accession>N1QF97</accession>
<reference evidence="1 2" key="1">
    <citation type="journal article" date="2012" name="PLoS Pathog.">
        <title>Diverse lifestyles and strategies of plant pathogenesis encoded in the genomes of eighteen Dothideomycetes fungi.</title>
        <authorList>
            <person name="Ohm R.A."/>
            <person name="Feau N."/>
            <person name="Henrissat B."/>
            <person name="Schoch C.L."/>
            <person name="Horwitz B.A."/>
            <person name="Barry K.W."/>
            <person name="Condon B.J."/>
            <person name="Copeland A.C."/>
            <person name="Dhillon B."/>
            <person name="Glaser F."/>
            <person name="Hesse C.N."/>
            <person name="Kosti I."/>
            <person name="LaButti K."/>
            <person name="Lindquist E.A."/>
            <person name="Lucas S."/>
            <person name="Salamov A.A."/>
            <person name="Bradshaw R.E."/>
            <person name="Ciuffetti L."/>
            <person name="Hamelin R.C."/>
            <person name="Kema G.H.J."/>
            <person name="Lawrence C."/>
            <person name="Scott J.A."/>
            <person name="Spatafora J.W."/>
            <person name="Turgeon B.G."/>
            <person name="de Wit P.J.G.M."/>
            <person name="Zhong S."/>
            <person name="Goodwin S.B."/>
            <person name="Grigoriev I.V."/>
        </authorList>
    </citation>
    <scope>NUCLEOTIDE SEQUENCE [LARGE SCALE GENOMIC DNA]</scope>
    <source>
        <strain evidence="1 2">SO2202</strain>
    </source>
</reference>
<dbReference type="GeneID" id="27903369"/>
<protein>
    <submittedName>
        <fullName evidence="1">Uncharacterized protein</fullName>
    </submittedName>
</protein>
<dbReference type="OrthoDB" id="3936484at2759"/>
<organism evidence="1 2">
    <name type="scientific">Sphaerulina musiva (strain SO2202)</name>
    <name type="common">Poplar stem canker fungus</name>
    <name type="synonym">Septoria musiva</name>
    <dbReference type="NCBI Taxonomy" id="692275"/>
    <lineage>
        <taxon>Eukaryota</taxon>
        <taxon>Fungi</taxon>
        <taxon>Dikarya</taxon>
        <taxon>Ascomycota</taxon>
        <taxon>Pezizomycotina</taxon>
        <taxon>Dothideomycetes</taxon>
        <taxon>Dothideomycetidae</taxon>
        <taxon>Mycosphaerellales</taxon>
        <taxon>Mycosphaerellaceae</taxon>
        <taxon>Sphaerulina</taxon>
    </lineage>
</organism>
<proteinExistence type="predicted"/>
<name>N1QF97_SPHMS</name>
<keyword evidence="2" id="KW-1185">Reference proteome</keyword>
<sequence>MRLVCTPATLSVRGMDLVRLSVKAEVATCRRRIAMQRWLDDDDDRTSFWINQGGYRVAPESSIAGGVRIADLMSWMTKARIRSKRQRLIAWGSRYKS</sequence>
<dbReference type="HOGENOM" id="CLU_2348034_0_0_1"/>
<evidence type="ECO:0000313" key="1">
    <source>
        <dbReference type="EMBL" id="EMF10387.1"/>
    </source>
</evidence>
<gene>
    <name evidence="1" type="ORF">SEPMUDRAFT_150519</name>
</gene>